<feature type="chain" id="PRO_5001766901" description="Secreted protein" evidence="2">
    <location>
        <begin position="30"/>
        <end position="252"/>
    </location>
</feature>
<feature type="region of interest" description="Disordered" evidence="1">
    <location>
        <begin position="223"/>
        <end position="252"/>
    </location>
</feature>
<evidence type="ECO:0000313" key="4">
    <source>
        <dbReference type="Proteomes" id="UP000028341"/>
    </source>
</evidence>
<reference evidence="3 4" key="1">
    <citation type="submission" date="2014-02" db="EMBL/GenBank/DDBJ databases">
        <title>The genome announcement of Streptomyces toyocaensis NRRL15009.</title>
        <authorList>
            <person name="Hong H.-J."/>
            <person name="Kwun M.J."/>
        </authorList>
    </citation>
    <scope>NUCLEOTIDE SEQUENCE [LARGE SCALE GENOMIC DNA]</scope>
    <source>
        <strain evidence="3 4">NRRL 15009</strain>
    </source>
</reference>
<evidence type="ECO:0008006" key="5">
    <source>
        <dbReference type="Google" id="ProtNLM"/>
    </source>
</evidence>
<name>A0A081XQE8_STRTO</name>
<dbReference type="OrthoDB" id="4329617at2"/>
<dbReference type="EMBL" id="JFCB01000015">
    <property type="protein sequence ID" value="KES05771.1"/>
    <property type="molecule type" value="Genomic_DNA"/>
</dbReference>
<keyword evidence="2" id="KW-0732">Signal</keyword>
<dbReference type="STRING" id="55952.BU52_18365"/>
<comment type="caution">
    <text evidence="3">The sequence shown here is derived from an EMBL/GenBank/DDBJ whole genome shotgun (WGS) entry which is preliminary data.</text>
</comment>
<accession>A0A081XQE8</accession>
<evidence type="ECO:0000256" key="2">
    <source>
        <dbReference type="SAM" id="SignalP"/>
    </source>
</evidence>
<dbReference type="RefSeq" id="WP_037935410.1">
    <property type="nucleotide sequence ID" value="NZ_JBFADL010000055.1"/>
</dbReference>
<organism evidence="3 4">
    <name type="scientific">Streptomyces toyocaensis</name>
    <dbReference type="NCBI Taxonomy" id="55952"/>
    <lineage>
        <taxon>Bacteria</taxon>
        <taxon>Bacillati</taxon>
        <taxon>Actinomycetota</taxon>
        <taxon>Actinomycetes</taxon>
        <taxon>Kitasatosporales</taxon>
        <taxon>Streptomycetaceae</taxon>
        <taxon>Streptomyces</taxon>
    </lineage>
</organism>
<protein>
    <recommendedName>
        <fullName evidence="5">Secreted protein</fullName>
    </recommendedName>
</protein>
<gene>
    <name evidence="3" type="ORF">BU52_18365</name>
</gene>
<dbReference type="AlphaFoldDB" id="A0A081XQE8"/>
<feature type="signal peptide" evidence="2">
    <location>
        <begin position="1"/>
        <end position="29"/>
    </location>
</feature>
<proteinExistence type="predicted"/>
<evidence type="ECO:0000256" key="1">
    <source>
        <dbReference type="SAM" id="MobiDB-lite"/>
    </source>
</evidence>
<keyword evidence="4" id="KW-1185">Reference proteome</keyword>
<sequence>MRALPARRIAFGALCAALLAGTTGPAAMAADSAPVRGRAASSAELLAQVGRADAHKGELAPVVHLVKAVLEADGGRLAPDRARELGDAARAAVAGADDDGPSTTISMTTVTTTTATSSTGTSAVTPALVPPATAPVLVPPATVAPAVPTGVLLPAVDTADPTSDALDAVREALEDFLDLLLPEDDTTAAGQADDQEPSAVDDLLARIDELVDALTGVDTEVSTLPAPAGATTPASTTPATLPALTPLLQPAS</sequence>
<evidence type="ECO:0000313" key="3">
    <source>
        <dbReference type="EMBL" id="KES05771.1"/>
    </source>
</evidence>
<dbReference type="Proteomes" id="UP000028341">
    <property type="component" value="Unassembled WGS sequence"/>
</dbReference>